<evidence type="ECO:0000256" key="1">
    <source>
        <dbReference type="ARBA" id="ARBA00022737"/>
    </source>
</evidence>
<dbReference type="GO" id="GO:0003712">
    <property type="term" value="F:transcription coregulator activity"/>
    <property type="evidence" value="ECO:0007669"/>
    <property type="project" value="TreeGrafter"/>
</dbReference>
<dbReference type="SUPFAM" id="SSF51045">
    <property type="entry name" value="WW domain"/>
    <property type="match status" value="2"/>
</dbReference>
<dbReference type="InterPro" id="IPR036020">
    <property type="entry name" value="WW_dom_sf"/>
</dbReference>
<dbReference type="InterPro" id="IPR001202">
    <property type="entry name" value="WW_dom"/>
</dbReference>
<dbReference type="InterPro" id="IPR045148">
    <property type="entry name" value="TCRG1-like"/>
</dbReference>
<dbReference type="PROSITE" id="PS50020">
    <property type="entry name" value="WW_DOMAIN_2"/>
    <property type="match status" value="2"/>
</dbReference>
<dbReference type="Ensembl" id="ENSCSAVT00000015007.1">
    <property type="protein sequence ID" value="ENSCSAVP00000014834.1"/>
    <property type="gene ID" value="ENSCSAVG00000008680.1"/>
</dbReference>
<feature type="domain" description="WW" evidence="4">
    <location>
        <begin position="52"/>
        <end position="79"/>
    </location>
</feature>
<dbReference type="Pfam" id="PF00397">
    <property type="entry name" value="WW"/>
    <property type="match status" value="1"/>
</dbReference>
<dbReference type="OMA" id="GMWLQPP"/>
<keyword evidence="7" id="KW-1185">Reference proteome</keyword>
<dbReference type="FunCoup" id="H2ZB69">
    <property type="interactions" value="752"/>
</dbReference>
<evidence type="ECO:0000313" key="6">
    <source>
        <dbReference type="Ensembl" id="ENSCSAVP00000014834.1"/>
    </source>
</evidence>
<keyword evidence="2" id="KW-0175">Coiled coil</keyword>
<dbReference type="InterPro" id="IPR057565">
    <property type="entry name" value="WW_TCRG1_3rd"/>
</dbReference>
<evidence type="ECO:0000259" key="5">
    <source>
        <dbReference type="PROSITE" id="PS51676"/>
    </source>
</evidence>
<dbReference type="InterPro" id="IPR002713">
    <property type="entry name" value="FF_domain"/>
</dbReference>
<reference evidence="7" key="1">
    <citation type="submission" date="2003-08" db="EMBL/GenBank/DDBJ databases">
        <authorList>
            <person name="Birren B."/>
            <person name="Nusbaum C."/>
            <person name="Abebe A."/>
            <person name="Abouelleil A."/>
            <person name="Adekoya E."/>
            <person name="Ait-zahra M."/>
            <person name="Allen N."/>
            <person name="Allen T."/>
            <person name="An P."/>
            <person name="Anderson M."/>
            <person name="Anderson S."/>
            <person name="Arachchi H."/>
            <person name="Armbruster J."/>
            <person name="Bachantsang P."/>
            <person name="Baldwin J."/>
            <person name="Barry A."/>
            <person name="Bayul T."/>
            <person name="Blitshsteyn B."/>
            <person name="Bloom T."/>
            <person name="Blye J."/>
            <person name="Boguslavskiy L."/>
            <person name="Borowsky M."/>
            <person name="Boukhgalter B."/>
            <person name="Brunache A."/>
            <person name="Butler J."/>
            <person name="Calixte N."/>
            <person name="Calvo S."/>
            <person name="Camarata J."/>
            <person name="Campo K."/>
            <person name="Chang J."/>
            <person name="Cheshatsang Y."/>
            <person name="Citroen M."/>
            <person name="Collymore A."/>
            <person name="Considine T."/>
            <person name="Cook A."/>
            <person name="Cooke P."/>
            <person name="Corum B."/>
            <person name="Cuomo C."/>
            <person name="David R."/>
            <person name="Dawoe T."/>
            <person name="Degray S."/>
            <person name="Dodge S."/>
            <person name="Dooley K."/>
            <person name="Dorje P."/>
            <person name="Dorjee K."/>
            <person name="Dorris L."/>
            <person name="Duffey N."/>
            <person name="Dupes A."/>
            <person name="Elkins T."/>
            <person name="Engels R."/>
            <person name="Erickson J."/>
            <person name="Farina A."/>
            <person name="Faro S."/>
            <person name="Ferreira P."/>
            <person name="Fischer H."/>
            <person name="Fitzgerald M."/>
            <person name="Foley K."/>
            <person name="Gage D."/>
            <person name="Galagan J."/>
            <person name="Gearin G."/>
            <person name="Gnerre S."/>
            <person name="Gnirke A."/>
            <person name="Goyette A."/>
            <person name="Graham J."/>
            <person name="Grandbois E."/>
            <person name="Gyaltsen K."/>
            <person name="Hafez N."/>
            <person name="Hagopian D."/>
            <person name="Hagos B."/>
            <person name="Hall J."/>
            <person name="Hatcher B."/>
            <person name="Heller A."/>
            <person name="Higgins H."/>
            <person name="Honan T."/>
            <person name="Horn A."/>
            <person name="Houde N."/>
            <person name="Hughes L."/>
            <person name="Hulme W."/>
            <person name="Husby E."/>
            <person name="Iliev I."/>
            <person name="Jaffe D."/>
            <person name="Jones C."/>
            <person name="Kamal M."/>
            <person name="Kamat A."/>
            <person name="Kamvysselis M."/>
            <person name="Karlsson E."/>
            <person name="Kells C."/>
            <person name="Kieu A."/>
            <person name="Kisner P."/>
            <person name="Kodira C."/>
            <person name="Kulbokas E."/>
            <person name="Labutti K."/>
            <person name="Lama D."/>
            <person name="Landers T."/>
            <person name="Leger J."/>
            <person name="Levine S."/>
            <person name="Lewis D."/>
            <person name="Lewis T."/>
            <person name="Lindblad-toh K."/>
            <person name="Liu X."/>
            <person name="Lokyitsang T."/>
            <person name="Lokyitsang Y."/>
            <person name="Lucien O."/>
            <person name="Lui A."/>
            <person name="Ma L.J."/>
            <person name="Mabbitt R."/>
            <person name="Macdonald J."/>
            <person name="Maclean C."/>
            <person name="Major J."/>
            <person name="Manning J."/>
            <person name="Marabella R."/>
            <person name="Maru K."/>
            <person name="Matthews C."/>
            <person name="Mauceli E."/>
            <person name="Mccarthy M."/>
            <person name="Mcdonough S."/>
            <person name="Mcghee T."/>
            <person name="Meldrim J."/>
            <person name="Meneus L."/>
            <person name="Mesirov J."/>
            <person name="Mihalev A."/>
            <person name="Mihova T."/>
            <person name="Mikkelsen T."/>
            <person name="Mlenga V."/>
            <person name="Moru K."/>
            <person name="Mozes J."/>
            <person name="Mulrain L."/>
            <person name="Munson G."/>
            <person name="Naylor J."/>
            <person name="Newes C."/>
            <person name="Nguyen C."/>
            <person name="Nguyen N."/>
            <person name="Nguyen T."/>
            <person name="Nicol R."/>
            <person name="Nielsen C."/>
            <person name="Nizzari M."/>
            <person name="Norbu C."/>
            <person name="Norbu N."/>
            <person name="O'donnell P."/>
            <person name="Okoawo O."/>
            <person name="O'leary S."/>
            <person name="Omotosho B."/>
            <person name="O'neill K."/>
            <person name="Osman S."/>
            <person name="Parker S."/>
            <person name="Perrin D."/>
            <person name="Phunkhang P."/>
            <person name="Piqani B."/>
            <person name="Purcell S."/>
            <person name="Rachupka T."/>
            <person name="Ramasamy U."/>
            <person name="Rameau R."/>
            <person name="Ray V."/>
            <person name="Raymond C."/>
            <person name="Retta R."/>
            <person name="Richardson S."/>
            <person name="Rise C."/>
            <person name="Rodriguez J."/>
            <person name="Rogers J."/>
            <person name="Rogov P."/>
            <person name="Rutman M."/>
            <person name="Schupbach R."/>
            <person name="Seaman C."/>
            <person name="Settipalli S."/>
            <person name="Sharpe T."/>
            <person name="Sheridan J."/>
            <person name="Sherpa N."/>
            <person name="Shi J."/>
            <person name="Smirnov S."/>
            <person name="Smith C."/>
            <person name="Sougnez C."/>
            <person name="Spencer B."/>
            <person name="Stalker J."/>
            <person name="Stange-thomann N."/>
            <person name="Stavropoulos S."/>
            <person name="Stetson K."/>
            <person name="Stone C."/>
            <person name="Stone S."/>
            <person name="Stubbs M."/>
            <person name="Talamas J."/>
            <person name="Tchuinga P."/>
            <person name="Tenzing P."/>
            <person name="Tesfaye S."/>
            <person name="Theodore J."/>
            <person name="Thoulutsang Y."/>
            <person name="Topham K."/>
            <person name="Towey S."/>
            <person name="Tsamla T."/>
            <person name="Tsomo N."/>
            <person name="Vallee D."/>
            <person name="Vassiliev H."/>
            <person name="Venkataraman V."/>
            <person name="Vinson J."/>
            <person name="Vo A."/>
            <person name="Wade C."/>
            <person name="Wang S."/>
            <person name="Wangchuk T."/>
            <person name="Wangdi T."/>
            <person name="Whittaker C."/>
            <person name="Wilkinson J."/>
            <person name="Wu Y."/>
            <person name="Wyman D."/>
            <person name="Yadav S."/>
            <person name="Yang S."/>
            <person name="Yang X."/>
            <person name="Yeager S."/>
            <person name="Yee E."/>
            <person name="Young G."/>
            <person name="Zainoun J."/>
            <person name="Zembeck L."/>
            <person name="Zimmer A."/>
            <person name="Zody M."/>
            <person name="Lander E."/>
        </authorList>
    </citation>
    <scope>NUCLEOTIDE SEQUENCE [LARGE SCALE GENOMIC DNA]</scope>
</reference>
<feature type="region of interest" description="Disordered" evidence="3">
    <location>
        <begin position="642"/>
        <end position="665"/>
    </location>
</feature>
<reference evidence="6" key="3">
    <citation type="submission" date="2025-09" db="UniProtKB">
        <authorList>
            <consortium name="Ensembl"/>
        </authorList>
    </citation>
    <scope>IDENTIFICATION</scope>
</reference>
<name>H2ZB69_CIOSA</name>
<feature type="region of interest" description="Disordered" evidence="3">
    <location>
        <begin position="77"/>
        <end position="100"/>
    </location>
</feature>
<dbReference type="InParanoid" id="H2ZB69"/>
<dbReference type="PANTHER" id="PTHR15377">
    <property type="entry name" value="TRANSCRIPTION ELONGATION REGULATOR 1"/>
    <property type="match status" value="1"/>
</dbReference>
<sequence length="665" mass="78521">MPIQRGVVPVMMPMRPMMPGMVPRMGLPPNIMPHPMMPGPPGMSPLGGVVEWREHTAPDGRIYYYNMRTMETRWERPPELDTQEGNSMEKQSFSVGKDTLAVTEPKKAELTEEQKAKQQQRPVATKPVPGTPWCVVWTGDDKVFFYNPTTKLSMWEKPSDLIDRPVVDRILDDPPHKRKLEEETAEDPKSSEDANSDQPQAKKKKKEEEKSTKLSEAETKAEEERAALPFEVRTAQFREMLQERQVSAFSTWEKELHKIVFDPRHTLLNAKERKTVFDEYVKNRAEEERKEKKAMLLKARENFKELVEEVNPTGKMSFSEFAGKNSKDSRFRGIDKMRDRELLFNDHIKGSKKQKEQELRNKVEKVKKDYFALMEEKGVEKYSRWSKVKSKLSGEARFNAVESSYQREQWWEEYSAQHNKVEDHESERKRRAEESLKARAEQVEREKAERTREIDSERQKHRLDEAIQHFKALLVDMVRNTDTSWSETRRILRKDGRWELAALLSKEEKEKYFNNHIENLHKKKRSIFKTLLEETNKITITTGWKEARKLVKHDPRFTKFSSSDRKREREFDDYIKELLNEAKSEFRDLLRECKLITHKTKDNIKSNSQAMKEIVGLLEEDKRYLNLDSIHREREELLRNYIDDLHRRGPPPPPTATEPTRRGIK</sequence>
<dbReference type="GeneTree" id="ENSGT00940000166744"/>
<dbReference type="CDD" id="cd00201">
    <property type="entry name" value="WW"/>
    <property type="match status" value="2"/>
</dbReference>
<evidence type="ECO:0008006" key="8">
    <source>
        <dbReference type="Google" id="ProtNLM"/>
    </source>
</evidence>
<feature type="compositionally biased region" description="Basic and acidic residues" evidence="3">
    <location>
        <begin position="206"/>
        <end position="226"/>
    </location>
</feature>
<feature type="region of interest" description="Disordered" evidence="3">
    <location>
        <begin position="112"/>
        <end position="131"/>
    </location>
</feature>
<feature type="domain" description="FF" evidence="5">
    <location>
        <begin position="520"/>
        <end position="577"/>
    </location>
</feature>
<organism evidence="6 7">
    <name type="scientific">Ciona savignyi</name>
    <name type="common">Pacific transparent sea squirt</name>
    <dbReference type="NCBI Taxonomy" id="51511"/>
    <lineage>
        <taxon>Eukaryota</taxon>
        <taxon>Metazoa</taxon>
        <taxon>Chordata</taxon>
        <taxon>Tunicata</taxon>
        <taxon>Ascidiacea</taxon>
        <taxon>Phlebobranchia</taxon>
        <taxon>Cionidae</taxon>
        <taxon>Ciona</taxon>
    </lineage>
</organism>
<dbReference type="Pfam" id="PF23517">
    <property type="entry name" value="WW_TCERG1"/>
    <property type="match status" value="1"/>
</dbReference>
<dbReference type="PANTHER" id="PTHR15377:SF3">
    <property type="entry name" value="WW DOMAIN-CONTAINING PROTEIN"/>
    <property type="match status" value="1"/>
</dbReference>
<feature type="domain" description="FF" evidence="5">
    <location>
        <begin position="579"/>
        <end position="644"/>
    </location>
</feature>
<dbReference type="Gene3D" id="2.20.70.10">
    <property type="match status" value="2"/>
</dbReference>
<protein>
    <recommendedName>
        <fullName evidence="8">Transcription elongation regulator 1</fullName>
    </recommendedName>
</protein>
<dbReference type="SUPFAM" id="SSF81698">
    <property type="entry name" value="FF domain"/>
    <property type="match status" value="6"/>
</dbReference>
<feature type="domain" description="WW" evidence="4">
    <location>
        <begin position="131"/>
        <end position="160"/>
    </location>
</feature>
<feature type="coiled-coil region" evidence="2">
    <location>
        <begin position="349"/>
        <end position="376"/>
    </location>
</feature>
<dbReference type="eggNOG" id="KOG0155">
    <property type="taxonomic scope" value="Eukaryota"/>
</dbReference>
<dbReference type="InterPro" id="IPR036517">
    <property type="entry name" value="FF_domain_sf"/>
</dbReference>
<dbReference type="STRING" id="51511.ENSCSAVP00000014834"/>
<keyword evidence="1" id="KW-0677">Repeat</keyword>
<dbReference type="GO" id="GO:0070063">
    <property type="term" value="F:RNA polymerase binding"/>
    <property type="evidence" value="ECO:0007669"/>
    <property type="project" value="InterPro"/>
</dbReference>
<dbReference type="Proteomes" id="UP000007875">
    <property type="component" value="Unassembled WGS sequence"/>
</dbReference>
<feature type="domain" description="FF" evidence="5">
    <location>
        <begin position="462"/>
        <end position="519"/>
    </location>
</feature>
<accession>H2ZB69</accession>
<dbReference type="GO" id="GO:0005634">
    <property type="term" value="C:nucleus"/>
    <property type="evidence" value="ECO:0007669"/>
    <property type="project" value="TreeGrafter"/>
</dbReference>
<dbReference type="SMART" id="SM00441">
    <property type="entry name" value="FF"/>
    <property type="match status" value="6"/>
</dbReference>
<evidence type="ECO:0000259" key="4">
    <source>
        <dbReference type="PROSITE" id="PS50020"/>
    </source>
</evidence>
<dbReference type="FunFam" id="1.10.10.440:FF:000006">
    <property type="entry name" value="Transcription elongation regulator 1 (CA150)"/>
    <property type="match status" value="1"/>
</dbReference>
<dbReference type="HOGENOM" id="CLU_008684_2_0_1"/>
<dbReference type="FunFam" id="2.20.70.10:FF:000049">
    <property type="entry name" value="Transcription elongation regulator 1-like"/>
    <property type="match status" value="1"/>
</dbReference>
<evidence type="ECO:0000313" key="7">
    <source>
        <dbReference type="Proteomes" id="UP000007875"/>
    </source>
</evidence>
<reference evidence="6" key="2">
    <citation type="submission" date="2025-08" db="UniProtKB">
        <authorList>
            <consortium name="Ensembl"/>
        </authorList>
    </citation>
    <scope>IDENTIFICATION</scope>
</reference>
<feature type="region of interest" description="Disordered" evidence="3">
    <location>
        <begin position="166"/>
        <end position="229"/>
    </location>
</feature>
<feature type="domain" description="FF" evidence="5">
    <location>
        <begin position="230"/>
        <end position="283"/>
    </location>
</feature>
<feature type="coiled-coil region" evidence="2">
    <location>
        <begin position="282"/>
        <end position="309"/>
    </location>
</feature>
<dbReference type="SMART" id="SM00456">
    <property type="entry name" value="WW"/>
    <property type="match status" value="2"/>
</dbReference>
<evidence type="ECO:0000256" key="2">
    <source>
        <dbReference type="SAM" id="Coils"/>
    </source>
</evidence>
<feature type="region of interest" description="Disordered" evidence="3">
    <location>
        <begin position="421"/>
        <end position="457"/>
    </location>
</feature>
<feature type="domain" description="FF" evidence="5">
    <location>
        <begin position="296"/>
        <end position="350"/>
    </location>
</feature>
<proteinExistence type="predicted"/>
<dbReference type="FunFam" id="1.10.10.440:FF:000005">
    <property type="entry name" value="Transcription elongation regulator 1 (CA150)"/>
    <property type="match status" value="1"/>
</dbReference>
<dbReference type="AlphaFoldDB" id="H2ZB69"/>
<dbReference type="Gene3D" id="1.10.10.440">
    <property type="entry name" value="FF domain"/>
    <property type="match status" value="6"/>
</dbReference>
<dbReference type="PROSITE" id="PS01159">
    <property type="entry name" value="WW_DOMAIN_1"/>
    <property type="match status" value="1"/>
</dbReference>
<evidence type="ECO:0000256" key="3">
    <source>
        <dbReference type="SAM" id="MobiDB-lite"/>
    </source>
</evidence>
<dbReference type="PROSITE" id="PS51676">
    <property type="entry name" value="FF"/>
    <property type="match status" value="5"/>
</dbReference>
<dbReference type="FunFam" id="1.10.10.440:FF:000001">
    <property type="entry name" value="Transcription elongation regulator 1 like"/>
    <property type="match status" value="1"/>
</dbReference>
<dbReference type="Pfam" id="PF01846">
    <property type="entry name" value="FF"/>
    <property type="match status" value="6"/>
</dbReference>
<feature type="compositionally biased region" description="Polar residues" evidence="3">
    <location>
        <begin position="83"/>
        <end position="94"/>
    </location>
</feature>
<feature type="compositionally biased region" description="Basic and acidic residues" evidence="3">
    <location>
        <begin position="166"/>
        <end position="192"/>
    </location>
</feature>